<sequence>MKLAYLMLLCAMSAQAAAACMFTSNVTPFAADTSSLVDNAGIPAPEVEASSLTRGIGGGATCDSLGFMSIQLKWPRGSDYDLDEIGFEYRVVGGDAPAGMLPEAVVVAPVSGRRVEHQFTWQDVPAGEQKPLYLQLEVGAVTRDRQRGAPARVTVHAPGS</sequence>
<comment type="caution">
    <text evidence="2">The sequence shown here is derived from an EMBL/GenBank/DDBJ whole genome shotgun (WGS) entry which is preliminary data.</text>
</comment>
<accession>A0ABW3LU10</accession>
<evidence type="ECO:0000313" key="2">
    <source>
        <dbReference type="EMBL" id="MFD1041925.1"/>
    </source>
</evidence>
<keyword evidence="1" id="KW-0732">Signal</keyword>
<keyword evidence="3" id="KW-1185">Reference proteome</keyword>
<gene>
    <name evidence="2" type="ORF">ACFQ2N_06130</name>
</gene>
<dbReference type="Proteomes" id="UP001597033">
    <property type="component" value="Unassembled WGS sequence"/>
</dbReference>
<proteinExistence type="predicted"/>
<evidence type="ECO:0000313" key="3">
    <source>
        <dbReference type="Proteomes" id="UP001597033"/>
    </source>
</evidence>
<name>A0ABW3LU10_9GAMM</name>
<protein>
    <submittedName>
        <fullName evidence="2">Uncharacterized protein</fullName>
    </submittedName>
</protein>
<reference evidence="3" key="1">
    <citation type="journal article" date="2019" name="Int. J. Syst. Evol. Microbiol.">
        <title>The Global Catalogue of Microorganisms (GCM) 10K type strain sequencing project: providing services to taxonomists for standard genome sequencing and annotation.</title>
        <authorList>
            <consortium name="The Broad Institute Genomics Platform"/>
            <consortium name="The Broad Institute Genome Sequencing Center for Infectious Disease"/>
            <person name="Wu L."/>
            <person name="Ma J."/>
        </authorList>
    </citation>
    <scope>NUCLEOTIDE SEQUENCE [LARGE SCALE GENOMIC DNA]</scope>
    <source>
        <strain evidence="3">CCUG 55854</strain>
    </source>
</reference>
<feature type="signal peptide" evidence="1">
    <location>
        <begin position="1"/>
        <end position="18"/>
    </location>
</feature>
<dbReference type="RefSeq" id="WP_162375508.1">
    <property type="nucleotide sequence ID" value="NZ_JBHTKN010000003.1"/>
</dbReference>
<organism evidence="2 3">
    <name type="scientific">Pseudoxanthomonas kaohsiungensis</name>
    <dbReference type="NCBI Taxonomy" id="283923"/>
    <lineage>
        <taxon>Bacteria</taxon>
        <taxon>Pseudomonadati</taxon>
        <taxon>Pseudomonadota</taxon>
        <taxon>Gammaproteobacteria</taxon>
        <taxon>Lysobacterales</taxon>
        <taxon>Lysobacteraceae</taxon>
        <taxon>Pseudoxanthomonas</taxon>
    </lineage>
</organism>
<dbReference type="EMBL" id="JBHTKN010000003">
    <property type="protein sequence ID" value="MFD1041925.1"/>
    <property type="molecule type" value="Genomic_DNA"/>
</dbReference>
<dbReference type="PROSITE" id="PS51257">
    <property type="entry name" value="PROKAR_LIPOPROTEIN"/>
    <property type="match status" value="1"/>
</dbReference>
<evidence type="ECO:0000256" key="1">
    <source>
        <dbReference type="SAM" id="SignalP"/>
    </source>
</evidence>
<feature type="chain" id="PRO_5047265868" evidence="1">
    <location>
        <begin position="19"/>
        <end position="160"/>
    </location>
</feature>